<gene>
    <name evidence="4" type="ORF">LOD99_12211</name>
</gene>
<dbReference type="GO" id="GO:0032588">
    <property type="term" value="C:trans-Golgi network membrane"/>
    <property type="evidence" value="ECO:0007669"/>
    <property type="project" value="TreeGrafter"/>
</dbReference>
<evidence type="ECO:0000313" key="4">
    <source>
        <dbReference type="EMBL" id="KAI6647214.1"/>
    </source>
</evidence>
<dbReference type="PANTHER" id="PTHR12141">
    <property type="entry name" value="ARFAPTIN-RELATED"/>
    <property type="match status" value="1"/>
</dbReference>
<dbReference type="InterPro" id="IPR030798">
    <property type="entry name" value="Arfaptin_fam"/>
</dbReference>
<feature type="domain" description="AH" evidence="3">
    <location>
        <begin position="97"/>
        <end position="299"/>
    </location>
</feature>
<dbReference type="SMART" id="SM01015">
    <property type="entry name" value="Arfaptin"/>
    <property type="match status" value="1"/>
</dbReference>
<dbReference type="PROSITE" id="PS50870">
    <property type="entry name" value="AH"/>
    <property type="match status" value="1"/>
</dbReference>
<protein>
    <recommendedName>
        <fullName evidence="3">AH domain-containing protein</fullName>
    </recommendedName>
</protein>
<dbReference type="GO" id="GO:0019904">
    <property type="term" value="F:protein domain specific binding"/>
    <property type="evidence" value="ECO:0007669"/>
    <property type="project" value="InterPro"/>
</dbReference>
<keyword evidence="1" id="KW-0175">Coiled coil</keyword>
<organism evidence="4 5">
    <name type="scientific">Oopsacas minuta</name>
    <dbReference type="NCBI Taxonomy" id="111878"/>
    <lineage>
        <taxon>Eukaryota</taxon>
        <taxon>Metazoa</taxon>
        <taxon>Porifera</taxon>
        <taxon>Hexactinellida</taxon>
        <taxon>Hexasterophora</taxon>
        <taxon>Lyssacinosida</taxon>
        <taxon>Leucopsacidae</taxon>
        <taxon>Oopsacas</taxon>
    </lineage>
</organism>
<dbReference type="Gene3D" id="1.20.1270.60">
    <property type="entry name" value="Arfaptin homology (AH) domain/BAR domain"/>
    <property type="match status" value="1"/>
</dbReference>
<dbReference type="GO" id="GO:0034315">
    <property type="term" value="P:regulation of Arp2/3 complex-mediated actin nucleation"/>
    <property type="evidence" value="ECO:0007669"/>
    <property type="project" value="TreeGrafter"/>
</dbReference>
<dbReference type="EMBL" id="JAKMXF010000343">
    <property type="protein sequence ID" value="KAI6647214.1"/>
    <property type="molecule type" value="Genomic_DNA"/>
</dbReference>
<sequence>MAYSNPTEPPVVASAPFSSGGGQAGTPVDKLFQVPATHDPPHNATTMVIGRKPSGGTPGGGTRDAMGTGNNLKEYGTHQWKILKQYVNEKIGKASRTVDQRVDEEVIKLKETQLRYREILTLSNQYCTHLERLLQVQKSLSENFSQLALRDPDLRMLFEWNCETQKASCRQGEQLLLSIAHFSNALYTLSEKTIEDTNQTIRQYEAARVLYDACRGDLEIAELAQTQGKSVSKSKLDALQIELEKAREKFDKLKCDVTVKAKLLEENRLKVMSQQLRLLSKAFSTYYSGCYTSIEPILDAMEQNMDDMKHARNQSQMSLAIWLDTVNRKTSSNNIEDTNSV</sequence>
<dbReference type="SUPFAM" id="SSF103657">
    <property type="entry name" value="BAR/IMD domain-like"/>
    <property type="match status" value="1"/>
</dbReference>
<dbReference type="InterPro" id="IPR010504">
    <property type="entry name" value="AH_dom"/>
</dbReference>
<dbReference type="AlphaFoldDB" id="A0AAV7JET5"/>
<comment type="caution">
    <text evidence="4">The sequence shown here is derived from an EMBL/GenBank/DDBJ whole genome shotgun (WGS) entry which is preliminary data.</text>
</comment>
<proteinExistence type="predicted"/>
<evidence type="ECO:0000256" key="1">
    <source>
        <dbReference type="SAM" id="Coils"/>
    </source>
</evidence>
<dbReference type="GO" id="GO:0006886">
    <property type="term" value="P:intracellular protein transport"/>
    <property type="evidence" value="ECO:0007669"/>
    <property type="project" value="TreeGrafter"/>
</dbReference>
<evidence type="ECO:0000259" key="3">
    <source>
        <dbReference type="PROSITE" id="PS50870"/>
    </source>
</evidence>
<keyword evidence="5" id="KW-1185">Reference proteome</keyword>
<dbReference type="PANTHER" id="PTHR12141:SF5">
    <property type="entry name" value="ARFAPTIN"/>
    <property type="match status" value="1"/>
</dbReference>
<reference evidence="4 5" key="1">
    <citation type="journal article" date="2023" name="BMC Biol.">
        <title>The compact genome of the sponge Oopsacas minuta (Hexactinellida) is lacking key metazoan core genes.</title>
        <authorList>
            <person name="Santini S."/>
            <person name="Schenkelaars Q."/>
            <person name="Jourda C."/>
            <person name="Duchesne M."/>
            <person name="Belahbib H."/>
            <person name="Rocher C."/>
            <person name="Selva M."/>
            <person name="Riesgo A."/>
            <person name="Vervoort M."/>
            <person name="Leys S.P."/>
            <person name="Kodjabachian L."/>
            <person name="Le Bivic A."/>
            <person name="Borchiellini C."/>
            <person name="Claverie J.M."/>
            <person name="Renard E."/>
        </authorList>
    </citation>
    <scope>NUCLEOTIDE SEQUENCE [LARGE SCALE GENOMIC DNA]</scope>
    <source>
        <strain evidence="4">SPO-2</strain>
    </source>
</reference>
<dbReference type="InterPro" id="IPR027267">
    <property type="entry name" value="AH/BAR_dom_sf"/>
</dbReference>
<name>A0AAV7JET5_9METZ</name>
<accession>A0AAV7JET5</accession>
<feature type="region of interest" description="Disordered" evidence="2">
    <location>
        <begin position="1"/>
        <end position="64"/>
    </location>
</feature>
<dbReference type="GO" id="GO:0005543">
    <property type="term" value="F:phospholipid binding"/>
    <property type="evidence" value="ECO:0007669"/>
    <property type="project" value="TreeGrafter"/>
</dbReference>
<evidence type="ECO:0000256" key="2">
    <source>
        <dbReference type="SAM" id="MobiDB-lite"/>
    </source>
</evidence>
<dbReference type="Proteomes" id="UP001165289">
    <property type="component" value="Unassembled WGS sequence"/>
</dbReference>
<feature type="coiled-coil region" evidence="1">
    <location>
        <begin position="229"/>
        <end position="256"/>
    </location>
</feature>
<dbReference type="Pfam" id="PF06456">
    <property type="entry name" value="Arfaptin"/>
    <property type="match status" value="1"/>
</dbReference>
<evidence type="ECO:0000313" key="5">
    <source>
        <dbReference type="Proteomes" id="UP001165289"/>
    </source>
</evidence>